<dbReference type="PANTHER" id="PTHR12428">
    <property type="entry name" value="OXA1"/>
    <property type="match status" value="1"/>
</dbReference>
<dbReference type="InterPro" id="IPR028055">
    <property type="entry name" value="YidC/Oxa/ALB_C"/>
</dbReference>
<dbReference type="GO" id="GO:0051205">
    <property type="term" value="P:protein insertion into membrane"/>
    <property type="evidence" value="ECO:0007669"/>
    <property type="project" value="TreeGrafter"/>
</dbReference>
<evidence type="ECO:0000313" key="12">
    <source>
        <dbReference type="EMBL" id="OHA83228.1"/>
    </source>
</evidence>
<dbReference type="AlphaFoldDB" id="A0A1G2SEJ1"/>
<evidence type="ECO:0000256" key="6">
    <source>
        <dbReference type="ARBA" id="ARBA00022989"/>
    </source>
</evidence>
<dbReference type="GO" id="GO:0032977">
    <property type="term" value="F:membrane insertase activity"/>
    <property type="evidence" value="ECO:0007669"/>
    <property type="project" value="InterPro"/>
</dbReference>
<feature type="transmembrane region" description="Helical" evidence="10">
    <location>
        <begin position="128"/>
        <end position="149"/>
    </location>
</feature>
<evidence type="ECO:0000256" key="3">
    <source>
        <dbReference type="ARBA" id="ARBA00022475"/>
    </source>
</evidence>
<evidence type="ECO:0000256" key="8">
    <source>
        <dbReference type="ARBA" id="ARBA00023186"/>
    </source>
</evidence>
<dbReference type="GO" id="GO:0005886">
    <property type="term" value="C:plasma membrane"/>
    <property type="evidence" value="ECO:0007669"/>
    <property type="project" value="UniProtKB-SubCell"/>
</dbReference>
<evidence type="ECO:0000256" key="5">
    <source>
        <dbReference type="ARBA" id="ARBA00022927"/>
    </source>
</evidence>
<dbReference type="STRING" id="1802726.A3B07_00475"/>
<name>A0A1G2SEJ1_9BACT</name>
<keyword evidence="5" id="KW-0653">Protein transport</keyword>
<proteinExistence type="inferred from homology"/>
<feature type="transmembrane region" description="Helical" evidence="10">
    <location>
        <begin position="92"/>
        <end position="116"/>
    </location>
</feature>
<evidence type="ECO:0000256" key="4">
    <source>
        <dbReference type="ARBA" id="ARBA00022692"/>
    </source>
</evidence>
<accession>A0A1G2SEJ1</accession>
<sequence>MQSGLFFTIFYQPLYNALVFIINVVPGESVGVAIILLTLLVRSALLPLSHKSIVSQSKIRSVAPHIEKLKEEHKDNKQEQARKIMELYRTHGINPFSGLVLVLIQLPIIFALYFVFFKGLPNLRIESLYSFVHAPVEALNMMFLGFSLAAKKNILFALIAGATQFFQIKLSLPPPVKADADAKPSFKNEFSKSLNTQMRFVLPVIVFGVSYSLSAAVALYWATSNLFSIVHELYVKRKAVHITEVSN</sequence>
<keyword evidence="6 10" id="KW-1133">Transmembrane helix</keyword>
<organism evidence="12 13">
    <name type="scientific">Candidatus Yonathbacteria bacterium RIFCSPLOWO2_01_FULL_43_27</name>
    <dbReference type="NCBI Taxonomy" id="1802726"/>
    <lineage>
        <taxon>Bacteria</taxon>
        <taxon>Candidatus Yonathiibacteriota</taxon>
    </lineage>
</organism>
<comment type="similarity">
    <text evidence="9">Belongs to the OXA1/ALB3/YidC family.</text>
</comment>
<protein>
    <recommendedName>
        <fullName evidence="11">Membrane insertase YidC/Oxa/ALB C-terminal domain-containing protein</fullName>
    </recommendedName>
</protein>
<comment type="caution">
    <text evidence="12">The sequence shown here is derived from an EMBL/GenBank/DDBJ whole genome shotgun (WGS) entry which is preliminary data.</text>
</comment>
<dbReference type="PANTHER" id="PTHR12428:SF65">
    <property type="entry name" value="CYTOCHROME C OXIDASE ASSEMBLY PROTEIN COX18, MITOCHONDRIAL"/>
    <property type="match status" value="1"/>
</dbReference>
<keyword evidence="2" id="KW-0813">Transport</keyword>
<dbReference type="Pfam" id="PF02096">
    <property type="entry name" value="60KD_IMP"/>
    <property type="match status" value="1"/>
</dbReference>
<gene>
    <name evidence="12" type="ORF">A3B07_00475</name>
</gene>
<dbReference type="EMBL" id="MHUV01000001">
    <property type="protein sequence ID" value="OHA83228.1"/>
    <property type="molecule type" value="Genomic_DNA"/>
</dbReference>
<dbReference type="GO" id="GO:0015031">
    <property type="term" value="P:protein transport"/>
    <property type="evidence" value="ECO:0007669"/>
    <property type="project" value="UniProtKB-KW"/>
</dbReference>
<evidence type="ECO:0000313" key="13">
    <source>
        <dbReference type="Proteomes" id="UP000178817"/>
    </source>
</evidence>
<evidence type="ECO:0000256" key="2">
    <source>
        <dbReference type="ARBA" id="ARBA00022448"/>
    </source>
</evidence>
<dbReference type="CDD" id="cd20070">
    <property type="entry name" value="5TM_YidC_Alb3"/>
    <property type="match status" value="1"/>
</dbReference>
<evidence type="ECO:0000256" key="1">
    <source>
        <dbReference type="ARBA" id="ARBA00004651"/>
    </source>
</evidence>
<dbReference type="InterPro" id="IPR047196">
    <property type="entry name" value="YidC_ALB_C"/>
</dbReference>
<feature type="transmembrane region" description="Helical" evidence="10">
    <location>
        <begin position="200"/>
        <end position="222"/>
    </location>
</feature>
<evidence type="ECO:0000256" key="10">
    <source>
        <dbReference type="SAM" id="Phobius"/>
    </source>
</evidence>
<keyword evidence="8" id="KW-0143">Chaperone</keyword>
<reference evidence="12 13" key="1">
    <citation type="journal article" date="2016" name="Nat. Commun.">
        <title>Thousands of microbial genomes shed light on interconnected biogeochemical processes in an aquifer system.</title>
        <authorList>
            <person name="Anantharaman K."/>
            <person name="Brown C.T."/>
            <person name="Hug L.A."/>
            <person name="Sharon I."/>
            <person name="Castelle C.J."/>
            <person name="Probst A.J."/>
            <person name="Thomas B.C."/>
            <person name="Singh A."/>
            <person name="Wilkins M.J."/>
            <person name="Karaoz U."/>
            <person name="Brodie E.L."/>
            <person name="Williams K.H."/>
            <person name="Hubbard S.S."/>
            <person name="Banfield J.F."/>
        </authorList>
    </citation>
    <scope>NUCLEOTIDE SEQUENCE [LARGE SCALE GENOMIC DNA]</scope>
</reference>
<feature type="domain" description="Membrane insertase YidC/Oxa/ALB C-terminal" evidence="11">
    <location>
        <begin position="31"/>
        <end position="237"/>
    </location>
</feature>
<evidence type="ECO:0000259" key="11">
    <source>
        <dbReference type="Pfam" id="PF02096"/>
    </source>
</evidence>
<dbReference type="Proteomes" id="UP000178817">
    <property type="component" value="Unassembled WGS sequence"/>
</dbReference>
<comment type="subcellular location">
    <subcellularLocation>
        <location evidence="1">Cell membrane</location>
        <topology evidence="1">Multi-pass membrane protein</topology>
    </subcellularLocation>
    <subcellularLocation>
        <location evidence="9">Membrane</location>
        <topology evidence="9">Multi-pass membrane protein</topology>
    </subcellularLocation>
</comment>
<evidence type="ECO:0000256" key="7">
    <source>
        <dbReference type="ARBA" id="ARBA00023136"/>
    </source>
</evidence>
<feature type="transmembrane region" description="Helical" evidence="10">
    <location>
        <begin position="20"/>
        <end position="41"/>
    </location>
</feature>
<dbReference type="NCBIfam" id="TIGR03592">
    <property type="entry name" value="yidC_oxa1_cterm"/>
    <property type="match status" value="1"/>
</dbReference>
<dbReference type="InterPro" id="IPR001708">
    <property type="entry name" value="YidC/ALB3/OXA1/COX18"/>
</dbReference>
<evidence type="ECO:0000256" key="9">
    <source>
        <dbReference type="RuleBase" id="RU003945"/>
    </source>
</evidence>
<keyword evidence="3" id="KW-1003">Cell membrane</keyword>
<keyword evidence="7 10" id="KW-0472">Membrane</keyword>
<keyword evidence="4 9" id="KW-0812">Transmembrane</keyword>